<dbReference type="HOGENOM" id="CLU_167427_0_1_11"/>
<dbReference type="Proteomes" id="UP000017984">
    <property type="component" value="Chromosome"/>
</dbReference>
<dbReference type="RefSeq" id="WP_023551030.1">
    <property type="nucleotide sequence ID" value="NZ_CM002285.1"/>
</dbReference>
<proteinExistence type="predicted"/>
<dbReference type="EMBL" id="AWQX01000269">
    <property type="protein sequence ID" value="EST24241.1"/>
    <property type="molecule type" value="Genomic_DNA"/>
</dbReference>
<dbReference type="GO" id="GO:0003735">
    <property type="term" value="F:structural constituent of ribosome"/>
    <property type="evidence" value="ECO:0007669"/>
    <property type="project" value="InterPro"/>
</dbReference>
<protein>
    <recommendedName>
        <fullName evidence="1">Large ribosomal subunit protein bL12 C-terminal domain-containing protein</fullName>
    </recommendedName>
</protein>
<comment type="caution">
    <text evidence="2">The sequence shown here is derived from an EMBL/GenBank/DDBJ whole genome shotgun (WGS) entry which is preliminary data.</text>
</comment>
<organism evidence="2 3">
    <name type="scientific">Streptomyces roseochromogenus subsp. oscitans DS 12.976</name>
    <dbReference type="NCBI Taxonomy" id="1352936"/>
    <lineage>
        <taxon>Bacteria</taxon>
        <taxon>Bacillati</taxon>
        <taxon>Actinomycetota</taxon>
        <taxon>Actinomycetes</taxon>
        <taxon>Kitasatosporales</taxon>
        <taxon>Streptomycetaceae</taxon>
        <taxon>Streptomyces</taxon>
    </lineage>
</organism>
<dbReference type="SUPFAM" id="SSF54736">
    <property type="entry name" value="ClpS-like"/>
    <property type="match status" value="1"/>
</dbReference>
<evidence type="ECO:0000313" key="3">
    <source>
        <dbReference type="Proteomes" id="UP000017984"/>
    </source>
</evidence>
<dbReference type="GO" id="GO:0006412">
    <property type="term" value="P:translation"/>
    <property type="evidence" value="ECO:0007669"/>
    <property type="project" value="InterPro"/>
</dbReference>
<gene>
    <name evidence="2" type="ORF">M878_31665</name>
</gene>
<dbReference type="PATRIC" id="fig|1352936.5.peg.6598"/>
<evidence type="ECO:0000259" key="1">
    <source>
        <dbReference type="Pfam" id="PF00542"/>
    </source>
</evidence>
<reference evidence="2 3" key="1">
    <citation type="journal article" date="2014" name="Genome Announc.">
        <title>Draft Genome Sequence of Streptomyces roseochromogenes subsp. oscitans DS 12.976, Producer of the Aminocoumarin Antibiotic Clorobiocin.</title>
        <authorList>
            <person name="Ruckert C."/>
            <person name="Kalinowski J."/>
            <person name="Heide L."/>
            <person name="Apel A.K."/>
        </authorList>
    </citation>
    <scope>NUCLEOTIDE SEQUENCE [LARGE SCALE GENOMIC DNA]</scope>
    <source>
        <strain evidence="2 3">DS 12.976</strain>
    </source>
</reference>
<keyword evidence="3" id="KW-1185">Reference proteome</keyword>
<dbReference type="STRING" id="1352936.M878_31665"/>
<name>V6JYP3_STRRC</name>
<accession>V6JYP3</accession>
<dbReference type="InterPro" id="IPR014719">
    <property type="entry name" value="Ribosomal_bL12_C/ClpS-like"/>
</dbReference>
<dbReference type="InterPro" id="IPR013823">
    <property type="entry name" value="Ribosomal_bL12_C"/>
</dbReference>
<dbReference type="Gene3D" id="3.30.1390.10">
    <property type="match status" value="1"/>
</dbReference>
<evidence type="ECO:0000313" key="2">
    <source>
        <dbReference type="EMBL" id="EST24241.1"/>
    </source>
</evidence>
<sequence>MDIAGFFLFLAVLAGIFAVESRISRADRRVARVEHKLDLILGHLGLQEDDPRMDEVIALARDGKRVQAIKVYREMTDVGLKEAKEAVERLVQAGRRRSAGG</sequence>
<feature type="domain" description="Large ribosomal subunit protein bL12 C-terminal" evidence="1">
    <location>
        <begin position="60"/>
        <end position="90"/>
    </location>
</feature>
<dbReference type="AlphaFoldDB" id="V6JYP3"/>
<dbReference type="OrthoDB" id="3298842at2"/>
<dbReference type="Pfam" id="PF00542">
    <property type="entry name" value="Ribosomal_L12"/>
    <property type="match status" value="1"/>
</dbReference>